<evidence type="ECO:0000313" key="3">
    <source>
        <dbReference type="Proteomes" id="UP000559809"/>
    </source>
</evidence>
<keyword evidence="2" id="KW-0808">Transferase</keyword>
<feature type="region of interest" description="Disordered" evidence="1">
    <location>
        <begin position="363"/>
        <end position="386"/>
    </location>
</feature>
<evidence type="ECO:0000256" key="1">
    <source>
        <dbReference type="SAM" id="MobiDB-lite"/>
    </source>
</evidence>
<dbReference type="AlphaFoldDB" id="A0A853GAW2"/>
<evidence type="ECO:0000313" key="2">
    <source>
        <dbReference type="EMBL" id="NYT51916.1"/>
    </source>
</evidence>
<name>A0A853GAW2_9BURK</name>
<dbReference type="EMBL" id="JACCEM010000020">
    <property type="protein sequence ID" value="NYT51916.1"/>
    <property type="molecule type" value="Genomic_DNA"/>
</dbReference>
<dbReference type="RefSeq" id="WP_180158588.1">
    <property type="nucleotide sequence ID" value="NZ_JACCEM010000020.1"/>
</dbReference>
<organism evidence="2 3">
    <name type="scientific">Parapusillimonas granuli</name>
    <dbReference type="NCBI Taxonomy" id="380911"/>
    <lineage>
        <taxon>Bacteria</taxon>
        <taxon>Pseudomonadati</taxon>
        <taxon>Pseudomonadota</taxon>
        <taxon>Betaproteobacteria</taxon>
        <taxon>Burkholderiales</taxon>
        <taxon>Alcaligenaceae</taxon>
        <taxon>Parapusillimonas</taxon>
    </lineage>
</organism>
<dbReference type="PANTHER" id="PTHR47017">
    <property type="entry name" value="ACYL-COA"/>
    <property type="match status" value="1"/>
</dbReference>
<dbReference type="InterPro" id="IPR016181">
    <property type="entry name" value="Acyl_CoA_acyltransferase"/>
</dbReference>
<reference evidence="2 3" key="1">
    <citation type="submission" date="2020-07" db="EMBL/GenBank/DDBJ databases">
        <title>Taxonomic revisions and descriptions of new bacterial species based on genomic comparisons in the high-G+C-content subgroup of the family Alcaligenaceae.</title>
        <authorList>
            <person name="Szabo A."/>
            <person name="Felfoldi T."/>
        </authorList>
    </citation>
    <scope>NUCLEOTIDE SEQUENCE [LARGE SCALE GENOMIC DNA]</scope>
    <source>
        <strain evidence="2 3">LMG 24012</strain>
    </source>
</reference>
<dbReference type="GO" id="GO:0016740">
    <property type="term" value="F:transferase activity"/>
    <property type="evidence" value="ECO:0007669"/>
    <property type="project" value="UniProtKB-KW"/>
</dbReference>
<dbReference type="PANTHER" id="PTHR47017:SF1">
    <property type="entry name" value="ACYL-COA"/>
    <property type="match status" value="1"/>
</dbReference>
<keyword evidence="3" id="KW-1185">Reference proteome</keyword>
<dbReference type="Gene3D" id="3.40.630.30">
    <property type="match status" value="1"/>
</dbReference>
<dbReference type="Proteomes" id="UP000559809">
    <property type="component" value="Unassembled WGS sequence"/>
</dbReference>
<feature type="compositionally biased region" description="Polar residues" evidence="1">
    <location>
        <begin position="377"/>
        <end position="386"/>
    </location>
</feature>
<protein>
    <submittedName>
        <fullName evidence="2">N-acetyltransferase</fullName>
    </submittedName>
</protein>
<gene>
    <name evidence="2" type="ORF">H0A72_21640</name>
</gene>
<proteinExistence type="predicted"/>
<comment type="caution">
    <text evidence="2">The sequence shown here is derived from an EMBL/GenBank/DDBJ whole genome shotgun (WGS) entry which is preliminary data.</text>
</comment>
<feature type="compositionally biased region" description="Basic and acidic residues" evidence="1">
    <location>
        <begin position="363"/>
        <end position="375"/>
    </location>
</feature>
<dbReference type="Pfam" id="PF04339">
    <property type="entry name" value="FemAB_like"/>
    <property type="match status" value="1"/>
</dbReference>
<dbReference type="SUPFAM" id="SSF55729">
    <property type="entry name" value="Acyl-CoA N-acyltransferases (Nat)"/>
    <property type="match status" value="1"/>
</dbReference>
<dbReference type="InterPro" id="IPR007434">
    <property type="entry name" value="FemAB-like"/>
</dbReference>
<sequence length="386" mass="43896">MSPSFSLSRPQDINAEQWDRLAGGQPFLRHRFLLALDETGCATPRTGWTPHFLLMHDGPELAGAMPLYLKAHSRGEYVFDYAWAEAYERHGLRYYPKLLCAVPFTPVPGPRLLARTHEARVALACGAIEFCRLNGISSLHVLFPAEEDGRALAEAGFLFRHSVQFHWFNRNYACMEDFLKSLNQKNRKKIRQDGKKSEAAGVRFRFLSGGGIDDDSLRFFYRCYRQTYLEHGHLPYLNSEFFFRLRSEMADDMVIVLALQHDEPIAAALNLRDGDTLYGRYWGSTRYVPGLHFETCYMQGIAYCIQEGLSVFQGGAQGEHKLARGLLPVETCSAHWVADGRFAEAIREHLERETPALRAYAEELRGHSPYRKDETAAPTSSYPSAD</sequence>
<accession>A0A853GAW2</accession>